<feature type="region of interest" description="Disordered" evidence="3">
    <location>
        <begin position="471"/>
        <end position="490"/>
    </location>
</feature>
<proteinExistence type="inferred from homology"/>
<dbReference type="Proteomes" id="UP000237105">
    <property type="component" value="Unassembled WGS sequence"/>
</dbReference>
<dbReference type="PROSITE" id="PS50936">
    <property type="entry name" value="ENGC_GTPASE"/>
    <property type="match status" value="1"/>
</dbReference>
<gene>
    <name evidence="6" type="ORF">PanWU01x14_221720</name>
</gene>
<dbReference type="OrthoDB" id="442158at2759"/>
<dbReference type="AlphaFoldDB" id="A0A2P5BPB5"/>
<dbReference type="PROSITE" id="PS51721">
    <property type="entry name" value="G_CP"/>
    <property type="match status" value="1"/>
</dbReference>
<evidence type="ECO:0000259" key="5">
    <source>
        <dbReference type="PROSITE" id="PS51721"/>
    </source>
</evidence>
<feature type="domain" description="EngC GTPase" evidence="4">
    <location>
        <begin position="177"/>
        <end position="345"/>
    </location>
</feature>
<accession>A0A2P5BPB5</accession>
<dbReference type="CDD" id="cd01854">
    <property type="entry name" value="YjeQ_EngC"/>
    <property type="match status" value="1"/>
</dbReference>
<dbReference type="InterPro" id="IPR012340">
    <property type="entry name" value="NA-bd_OB-fold"/>
</dbReference>
<dbReference type="SUPFAM" id="SSF50249">
    <property type="entry name" value="Nucleic acid-binding proteins"/>
    <property type="match status" value="1"/>
</dbReference>
<feature type="compositionally biased region" description="Basic and acidic residues" evidence="3">
    <location>
        <begin position="479"/>
        <end position="490"/>
    </location>
</feature>
<dbReference type="NCBIfam" id="TIGR00157">
    <property type="entry name" value="ribosome small subunit-dependent GTPase A"/>
    <property type="match status" value="1"/>
</dbReference>
<evidence type="ECO:0000259" key="4">
    <source>
        <dbReference type="PROSITE" id="PS50936"/>
    </source>
</evidence>
<keyword evidence="7" id="KW-1185">Reference proteome</keyword>
<dbReference type="Gene3D" id="1.10.40.50">
    <property type="entry name" value="Probable gtpase engc, domain 3"/>
    <property type="match status" value="1"/>
</dbReference>
<organism evidence="6 7">
    <name type="scientific">Parasponia andersonii</name>
    <name type="common">Sponia andersonii</name>
    <dbReference type="NCBI Taxonomy" id="3476"/>
    <lineage>
        <taxon>Eukaryota</taxon>
        <taxon>Viridiplantae</taxon>
        <taxon>Streptophyta</taxon>
        <taxon>Embryophyta</taxon>
        <taxon>Tracheophyta</taxon>
        <taxon>Spermatophyta</taxon>
        <taxon>Magnoliopsida</taxon>
        <taxon>eudicotyledons</taxon>
        <taxon>Gunneridae</taxon>
        <taxon>Pentapetalae</taxon>
        <taxon>rosids</taxon>
        <taxon>fabids</taxon>
        <taxon>Rosales</taxon>
        <taxon>Cannabaceae</taxon>
        <taxon>Parasponia</taxon>
    </lineage>
</organism>
<dbReference type="EMBL" id="JXTB01000243">
    <property type="protein sequence ID" value="PON50639.1"/>
    <property type="molecule type" value="Genomic_DNA"/>
</dbReference>
<dbReference type="HAMAP" id="MF_01820">
    <property type="entry name" value="GTPase_RsgA"/>
    <property type="match status" value="1"/>
</dbReference>
<evidence type="ECO:0000256" key="2">
    <source>
        <dbReference type="ARBA" id="ARBA00023134"/>
    </source>
</evidence>
<dbReference type="PANTHER" id="PTHR32120">
    <property type="entry name" value="SMALL RIBOSOMAL SUBUNIT BIOGENESIS GTPASE RSGA"/>
    <property type="match status" value="1"/>
</dbReference>
<dbReference type="SUPFAM" id="SSF52540">
    <property type="entry name" value="P-loop containing nucleoside triphosphate hydrolases"/>
    <property type="match status" value="1"/>
</dbReference>
<protein>
    <submittedName>
        <fullName evidence="6">Minichromosome maintenance (MCM2/3/5) family protein</fullName>
    </submittedName>
</protein>
<dbReference type="InterPro" id="IPR030378">
    <property type="entry name" value="G_CP_dom"/>
</dbReference>
<dbReference type="GO" id="GO:0005525">
    <property type="term" value="F:GTP binding"/>
    <property type="evidence" value="ECO:0007669"/>
    <property type="project" value="UniProtKB-KW"/>
</dbReference>
<dbReference type="InterPro" id="IPR010914">
    <property type="entry name" value="RsgA_GTPase_dom"/>
</dbReference>
<comment type="caution">
    <text evidence="6">The sequence shown here is derived from an EMBL/GenBank/DDBJ whole genome shotgun (WGS) entry which is preliminary data.</text>
</comment>
<dbReference type="Gene3D" id="2.40.50.140">
    <property type="entry name" value="Nucleic acid-binding proteins"/>
    <property type="match status" value="1"/>
</dbReference>
<evidence type="ECO:0000256" key="1">
    <source>
        <dbReference type="ARBA" id="ARBA00022741"/>
    </source>
</evidence>
<dbReference type="InterPro" id="IPR004881">
    <property type="entry name" value="Ribosome_biogen_GTPase_RsgA"/>
</dbReference>
<keyword evidence="1" id="KW-0547">Nucleotide-binding</keyword>
<evidence type="ECO:0000256" key="3">
    <source>
        <dbReference type="SAM" id="MobiDB-lite"/>
    </source>
</evidence>
<sequence>MPISSISMFCNRTTSLPTLHNVLRRIRCLSIAAAKQQHNPNSVSRKQLQQPNRKLLRAKQTFKDYSSLAPVLSPQDKPPLSETQAVGTVAAAQANFMRVIVQSEEPSRSPDERTDDDSSRRIGVELLCVVKAVLKKIRRRVLVGDKVVVGSIDWVDGRGMIENVFQRSSEILDPPVANVDHLLVLFSMDQPKIEPFALTRFLVEAESTGIPLTLALNKSELVDEETMVSWKSRLRSWGYEPIFCSVESKYGLDSLAFILRDQTSVIVGPSGVGKSSLINALRNNQRASDAAEDNWFDTILGSKWLEEQRVGEVSTRSGRGKHTTRNVSLLPLSGGGYLADTPGFNQPSLLKVTKQSLAQAFPEIQKMKNDSDTAKCSFNDCLHLGEPGCVVKSDWERYPFYFQLLDEIRIREEFQLRTFGTKKEGDVRYKVGDKGVQQAEPRLELKKHRRQSRKRLNQSILDELDELEDNDGLLDEENDSIKRAVGNEDR</sequence>
<dbReference type="STRING" id="3476.A0A2P5BPB5"/>
<dbReference type="Pfam" id="PF03193">
    <property type="entry name" value="RsgA_GTPase"/>
    <property type="match status" value="1"/>
</dbReference>
<evidence type="ECO:0000313" key="7">
    <source>
        <dbReference type="Proteomes" id="UP000237105"/>
    </source>
</evidence>
<dbReference type="InterPro" id="IPR027417">
    <property type="entry name" value="P-loop_NTPase"/>
</dbReference>
<name>A0A2P5BPB5_PARAD</name>
<dbReference type="GO" id="GO:0003924">
    <property type="term" value="F:GTPase activity"/>
    <property type="evidence" value="ECO:0007669"/>
    <property type="project" value="InterPro"/>
</dbReference>
<evidence type="ECO:0000313" key="6">
    <source>
        <dbReference type="EMBL" id="PON50639.1"/>
    </source>
</evidence>
<reference evidence="7" key="1">
    <citation type="submission" date="2016-06" db="EMBL/GenBank/DDBJ databases">
        <title>Parallel loss of symbiosis genes in relatives of nitrogen-fixing non-legume Parasponia.</title>
        <authorList>
            <person name="Van Velzen R."/>
            <person name="Holmer R."/>
            <person name="Bu F."/>
            <person name="Rutten L."/>
            <person name="Van Zeijl A."/>
            <person name="Liu W."/>
            <person name="Santuari L."/>
            <person name="Cao Q."/>
            <person name="Sharma T."/>
            <person name="Shen D."/>
            <person name="Roswanjaya Y."/>
            <person name="Wardhani T."/>
            <person name="Kalhor M.S."/>
            <person name="Jansen J."/>
            <person name="Van den Hoogen J."/>
            <person name="Gungor B."/>
            <person name="Hartog M."/>
            <person name="Hontelez J."/>
            <person name="Verver J."/>
            <person name="Yang W.-C."/>
            <person name="Schijlen E."/>
            <person name="Repin R."/>
            <person name="Schilthuizen M."/>
            <person name="Schranz E."/>
            <person name="Heidstra R."/>
            <person name="Miyata K."/>
            <person name="Fedorova E."/>
            <person name="Kohlen W."/>
            <person name="Bisseling T."/>
            <person name="Smit S."/>
            <person name="Geurts R."/>
        </authorList>
    </citation>
    <scope>NUCLEOTIDE SEQUENCE [LARGE SCALE GENOMIC DNA]</scope>
    <source>
        <strain evidence="7">cv. WU1-14</strain>
    </source>
</reference>
<dbReference type="PANTHER" id="PTHR32120:SF11">
    <property type="entry name" value="SMALL RIBOSOMAL SUBUNIT BIOGENESIS GTPASE RSGA 1, MITOCHONDRIAL-RELATED"/>
    <property type="match status" value="1"/>
</dbReference>
<dbReference type="Gene3D" id="3.40.50.300">
    <property type="entry name" value="P-loop containing nucleotide triphosphate hydrolases"/>
    <property type="match status" value="1"/>
</dbReference>
<feature type="domain" description="CP-type G" evidence="5">
    <location>
        <begin position="168"/>
        <end position="347"/>
    </location>
</feature>
<keyword evidence="2" id="KW-0342">GTP-binding</keyword>